<dbReference type="Proteomes" id="UP001549320">
    <property type="component" value="Unassembled WGS sequence"/>
</dbReference>
<name>A0ABV2Q1T5_9BURK</name>
<evidence type="ECO:0000313" key="1">
    <source>
        <dbReference type="EMBL" id="MET4574981.1"/>
    </source>
</evidence>
<dbReference type="RefSeq" id="WP_354440173.1">
    <property type="nucleotide sequence ID" value="NZ_JBEPSH010000001.1"/>
</dbReference>
<gene>
    <name evidence="1" type="ORF">ABIE13_000078</name>
</gene>
<keyword evidence="2" id="KW-1185">Reference proteome</keyword>
<evidence type="ECO:0000313" key="2">
    <source>
        <dbReference type="Proteomes" id="UP001549320"/>
    </source>
</evidence>
<comment type="caution">
    <text evidence="1">The sequence shown here is derived from an EMBL/GenBank/DDBJ whole genome shotgun (WGS) entry which is preliminary data.</text>
</comment>
<protein>
    <submittedName>
        <fullName evidence="1">Uncharacterized protein</fullName>
    </submittedName>
</protein>
<organism evidence="1 2">
    <name type="scientific">Ottowia thiooxydans</name>
    <dbReference type="NCBI Taxonomy" id="219182"/>
    <lineage>
        <taxon>Bacteria</taxon>
        <taxon>Pseudomonadati</taxon>
        <taxon>Pseudomonadota</taxon>
        <taxon>Betaproteobacteria</taxon>
        <taxon>Burkholderiales</taxon>
        <taxon>Comamonadaceae</taxon>
        <taxon>Ottowia</taxon>
    </lineage>
</organism>
<accession>A0ABV2Q1T5</accession>
<dbReference type="EMBL" id="JBEPSH010000001">
    <property type="protein sequence ID" value="MET4574981.1"/>
    <property type="molecule type" value="Genomic_DNA"/>
</dbReference>
<sequence>MRKDAEAALRSGKSLNSTALSRLLDFQRVGAMPTRGTLTLDPIQITREQNLSKIGANSNDSGLHGLAKVQNENNSALIGTINRLGAGSSDDAHSVGERAISALQGGIKREKHNIDQLYDQARDSAGRSFPLNGNEFTSKANRLLDDALLGGALPSSVSQHLNRIALPESVEGLCLCWRKPTAGYSAGLSVR</sequence>
<reference evidence="1 2" key="1">
    <citation type="submission" date="2024-06" db="EMBL/GenBank/DDBJ databases">
        <title>Sorghum-associated microbial communities from plants grown in Nebraska, USA.</title>
        <authorList>
            <person name="Schachtman D."/>
        </authorList>
    </citation>
    <scope>NUCLEOTIDE SEQUENCE [LARGE SCALE GENOMIC DNA]</scope>
    <source>
        <strain evidence="1 2">2709</strain>
    </source>
</reference>
<proteinExistence type="predicted"/>